<dbReference type="HOGENOM" id="CLU_1881597_0_0_9"/>
<dbReference type="STRING" id="1367477.N288_10310"/>
<dbReference type="Proteomes" id="UP000017805">
    <property type="component" value="Chromosome"/>
</dbReference>
<evidence type="ECO:0000313" key="1">
    <source>
        <dbReference type="EMBL" id="AGX03977.1"/>
    </source>
</evidence>
<gene>
    <name evidence="1" type="ORF">N288_10310</name>
</gene>
<sequence>MHFDRILNSTELEAWDIFLDDKTYRMIIIDEKRPSTPDDFSQEDSLPSDEMRSNIIKAEVYSEEKVLDDHIYPLDQLAKSFTDHLALAHCHVRVNFYVEDIESALNDHVKRKLGCSYDEIPMERFFYLNQNPDSK</sequence>
<dbReference type="KEGG" id="bif:N288_10310"/>
<reference evidence="1 2" key="1">
    <citation type="submission" date="2013-07" db="EMBL/GenBank/DDBJ databases">
        <title>Complete genome sequence of Bacillus infantis NRRL B-14911 that has potential to induce cardiac disease by antigenic mimicry.</title>
        <authorList>
            <person name="Massilamany C."/>
            <person name="Smith T.P.L."/>
            <person name="Loy J.D."/>
            <person name="Barletta R."/>
            <person name="Reddy J."/>
        </authorList>
    </citation>
    <scope>NUCLEOTIDE SEQUENCE [LARGE SCALE GENOMIC DNA]</scope>
    <source>
        <strain evidence="1 2">NRRL B-14911</strain>
    </source>
</reference>
<keyword evidence="2" id="KW-1185">Reference proteome</keyword>
<accession>U5LBJ3</accession>
<dbReference type="AlphaFoldDB" id="U5LBJ3"/>
<organism evidence="1 2">
    <name type="scientific">Bacillus infantis NRRL B-14911</name>
    <dbReference type="NCBI Taxonomy" id="1367477"/>
    <lineage>
        <taxon>Bacteria</taxon>
        <taxon>Bacillati</taxon>
        <taxon>Bacillota</taxon>
        <taxon>Bacilli</taxon>
        <taxon>Bacillales</taxon>
        <taxon>Bacillaceae</taxon>
        <taxon>Bacillus</taxon>
    </lineage>
</organism>
<proteinExistence type="predicted"/>
<dbReference type="PATRIC" id="fig|1367477.3.peg.2001"/>
<protein>
    <submittedName>
        <fullName evidence="1">Uncharacterized protein</fullName>
    </submittedName>
</protein>
<name>U5LBJ3_9BACI</name>
<evidence type="ECO:0000313" key="2">
    <source>
        <dbReference type="Proteomes" id="UP000017805"/>
    </source>
</evidence>
<dbReference type="EMBL" id="CP006643">
    <property type="protein sequence ID" value="AGX03977.1"/>
    <property type="molecule type" value="Genomic_DNA"/>
</dbReference>